<keyword evidence="3" id="KW-1185">Reference proteome</keyword>
<evidence type="ECO:0000313" key="2">
    <source>
        <dbReference type="EMBL" id="TNN59889.1"/>
    </source>
</evidence>
<accession>A0A4Z2H292</accession>
<dbReference type="AlphaFoldDB" id="A0A4Z2H292"/>
<feature type="region of interest" description="Disordered" evidence="1">
    <location>
        <begin position="120"/>
        <end position="176"/>
    </location>
</feature>
<proteinExistence type="predicted"/>
<dbReference type="EMBL" id="SRLO01000345">
    <property type="protein sequence ID" value="TNN59889.1"/>
    <property type="molecule type" value="Genomic_DNA"/>
</dbReference>
<organism evidence="2 3">
    <name type="scientific">Liparis tanakae</name>
    <name type="common">Tanaka's snailfish</name>
    <dbReference type="NCBI Taxonomy" id="230148"/>
    <lineage>
        <taxon>Eukaryota</taxon>
        <taxon>Metazoa</taxon>
        <taxon>Chordata</taxon>
        <taxon>Craniata</taxon>
        <taxon>Vertebrata</taxon>
        <taxon>Euteleostomi</taxon>
        <taxon>Actinopterygii</taxon>
        <taxon>Neopterygii</taxon>
        <taxon>Teleostei</taxon>
        <taxon>Neoteleostei</taxon>
        <taxon>Acanthomorphata</taxon>
        <taxon>Eupercaria</taxon>
        <taxon>Perciformes</taxon>
        <taxon>Cottioidei</taxon>
        <taxon>Cottales</taxon>
        <taxon>Liparidae</taxon>
        <taxon>Liparis</taxon>
    </lineage>
</organism>
<reference evidence="2 3" key="1">
    <citation type="submission" date="2019-03" db="EMBL/GenBank/DDBJ databases">
        <title>First draft genome of Liparis tanakae, snailfish: a comprehensive survey of snailfish specific genes.</title>
        <authorList>
            <person name="Kim W."/>
            <person name="Song I."/>
            <person name="Jeong J.-H."/>
            <person name="Kim D."/>
            <person name="Kim S."/>
            <person name="Ryu S."/>
            <person name="Song J.Y."/>
            <person name="Lee S.K."/>
        </authorList>
    </citation>
    <scope>NUCLEOTIDE SEQUENCE [LARGE SCALE GENOMIC DNA]</scope>
    <source>
        <tissue evidence="2">Muscle</tissue>
    </source>
</reference>
<feature type="region of interest" description="Disordered" evidence="1">
    <location>
        <begin position="78"/>
        <end position="105"/>
    </location>
</feature>
<comment type="caution">
    <text evidence="2">The sequence shown here is derived from an EMBL/GenBank/DDBJ whole genome shotgun (WGS) entry which is preliminary data.</text>
</comment>
<protein>
    <submittedName>
        <fullName evidence="2">Uncharacterized protein</fullName>
    </submittedName>
</protein>
<dbReference type="Proteomes" id="UP000314294">
    <property type="component" value="Unassembled WGS sequence"/>
</dbReference>
<gene>
    <name evidence="2" type="ORF">EYF80_029855</name>
</gene>
<feature type="compositionally biased region" description="Basic and acidic residues" evidence="1">
    <location>
        <begin position="120"/>
        <end position="160"/>
    </location>
</feature>
<sequence length="176" mass="19880">MNFVFQHPGDGELLLFPLSHPAESISVTRVLLGSPGFSRVLLVSPDVIYPLFYFSLTRRGAPAKGSPGRTFMFSLKEGDATKPRKTIEKTRNVSGDNSQNSETGPADLISTWLLHVQEQRDHVQEQRDHVQEQRGHVQEQRDHVQEQRDHVQEQRGHDQEQLSEAETSQVAGSETE</sequence>
<feature type="compositionally biased region" description="Polar residues" evidence="1">
    <location>
        <begin position="92"/>
        <end position="103"/>
    </location>
</feature>
<name>A0A4Z2H292_9TELE</name>
<feature type="compositionally biased region" description="Basic and acidic residues" evidence="1">
    <location>
        <begin position="78"/>
        <end position="91"/>
    </location>
</feature>
<evidence type="ECO:0000256" key="1">
    <source>
        <dbReference type="SAM" id="MobiDB-lite"/>
    </source>
</evidence>
<feature type="compositionally biased region" description="Polar residues" evidence="1">
    <location>
        <begin position="162"/>
        <end position="176"/>
    </location>
</feature>
<evidence type="ECO:0000313" key="3">
    <source>
        <dbReference type="Proteomes" id="UP000314294"/>
    </source>
</evidence>